<dbReference type="OrthoDB" id="10067596at2759"/>
<keyword evidence="2" id="KW-1185">Reference proteome</keyword>
<reference evidence="1 2" key="1">
    <citation type="journal article" date="2020" name="Cell">
        <title>Large-Scale Comparative Analyses of Tick Genomes Elucidate Their Genetic Diversity and Vector Capacities.</title>
        <authorList>
            <consortium name="Tick Genome and Microbiome Consortium (TIGMIC)"/>
            <person name="Jia N."/>
            <person name="Wang J."/>
            <person name="Shi W."/>
            <person name="Du L."/>
            <person name="Sun Y."/>
            <person name="Zhan W."/>
            <person name="Jiang J.F."/>
            <person name="Wang Q."/>
            <person name="Zhang B."/>
            <person name="Ji P."/>
            <person name="Bell-Sakyi L."/>
            <person name="Cui X.M."/>
            <person name="Yuan T.T."/>
            <person name="Jiang B.G."/>
            <person name="Yang W.F."/>
            <person name="Lam T.T."/>
            <person name="Chang Q.C."/>
            <person name="Ding S.J."/>
            <person name="Wang X.J."/>
            <person name="Zhu J.G."/>
            <person name="Ruan X.D."/>
            <person name="Zhao L."/>
            <person name="Wei J.T."/>
            <person name="Ye R.Z."/>
            <person name="Que T.C."/>
            <person name="Du C.H."/>
            <person name="Zhou Y.H."/>
            <person name="Cheng J.X."/>
            <person name="Dai P.F."/>
            <person name="Guo W.B."/>
            <person name="Han X.H."/>
            <person name="Huang E.J."/>
            <person name="Li L.F."/>
            <person name="Wei W."/>
            <person name="Gao Y.C."/>
            <person name="Liu J.Z."/>
            <person name="Shao H.Z."/>
            <person name="Wang X."/>
            <person name="Wang C.C."/>
            <person name="Yang T.C."/>
            <person name="Huo Q.B."/>
            <person name="Li W."/>
            <person name="Chen H.Y."/>
            <person name="Chen S.E."/>
            <person name="Zhou L.G."/>
            <person name="Ni X.B."/>
            <person name="Tian J.H."/>
            <person name="Sheng Y."/>
            <person name="Liu T."/>
            <person name="Pan Y.S."/>
            <person name="Xia L.Y."/>
            <person name="Li J."/>
            <person name="Zhao F."/>
            <person name="Cao W.C."/>
        </authorList>
    </citation>
    <scope>NUCLEOTIDE SEQUENCE [LARGE SCALE GENOMIC DNA]</scope>
    <source>
        <strain evidence="1">HaeL-2018</strain>
    </source>
</reference>
<accession>A0A9J6GY52</accession>
<gene>
    <name evidence="1" type="ORF">HPB48_000760</name>
</gene>
<dbReference type="VEuPathDB" id="VectorBase:HLOH_062496"/>
<evidence type="ECO:0000313" key="1">
    <source>
        <dbReference type="EMBL" id="KAH9379284.1"/>
    </source>
</evidence>
<name>A0A9J6GY52_HAELO</name>
<comment type="caution">
    <text evidence="1">The sequence shown here is derived from an EMBL/GenBank/DDBJ whole genome shotgun (WGS) entry which is preliminary data.</text>
</comment>
<proteinExistence type="predicted"/>
<dbReference type="EMBL" id="JABSTR010000009">
    <property type="protein sequence ID" value="KAH9379284.1"/>
    <property type="molecule type" value="Genomic_DNA"/>
</dbReference>
<organism evidence="1 2">
    <name type="scientific">Haemaphysalis longicornis</name>
    <name type="common">Bush tick</name>
    <dbReference type="NCBI Taxonomy" id="44386"/>
    <lineage>
        <taxon>Eukaryota</taxon>
        <taxon>Metazoa</taxon>
        <taxon>Ecdysozoa</taxon>
        <taxon>Arthropoda</taxon>
        <taxon>Chelicerata</taxon>
        <taxon>Arachnida</taxon>
        <taxon>Acari</taxon>
        <taxon>Parasitiformes</taxon>
        <taxon>Ixodida</taxon>
        <taxon>Ixodoidea</taxon>
        <taxon>Ixodidae</taxon>
        <taxon>Haemaphysalinae</taxon>
        <taxon>Haemaphysalis</taxon>
    </lineage>
</organism>
<sequence>MIRAPPRFPPAFWSAQPLAEQGLPRGNNSVESWHSRSSKVVGVSHPGVWRFISPLQQEQKATGDRLKARLSSQQPRKQRKAVLAKEAALERISKNVRDMPLNDFFRAIAHQLIQ</sequence>
<evidence type="ECO:0000313" key="2">
    <source>
        <dbReference type="Proteomes" id="UP000821853"/>
    </source>
</evidence>
<dbReference type="OMA" id="NTAVIIR"/>
<dbReference type="AlphaFoldDB" id="A0A9J6GY52"/>
<dbReference type="Proteomes" id="UP000821853">
    <property type="component" value="Unassembled WGS sequence"/>
</dbReference>
<protein>
    <submittedName>
        <fullName evidence="1">Uncharacterized protein</fullName>
    </submittedName>
</protein>